<dbReference type="GO" id="GO:0005524">
    <property type="term" value="F:ATP binding"/>
    <property type="evidence" value="ECO:0007669"/>
    <property type="project" value="UniProtKB-KW"/>
</dbReference>
<dbReference type="InterPro" id="IPR025202">
    <property type="entry name" value="PLD-like_dom"/>
</dbReference>
<name>H8L103_FRAAD</name>
<dbReference type="InterPro" id="IPR027417">
    <property type="entry name" value="P-loop_NTPase"/>
</dbReference>
<evidence type="ECO:0000256" key="3">
    <source>
        <dbReference type="ARBA" id="ARBA00022806"/>
    </source>
</evidence>
<dbReference type="GO" id="GO:0004386">
    <property type="term" value="F:helicase activity"/>
    <property type="evidence" value="ECO:0007669"/>
    <property type="project" value="UniProtKB-KW"/>
</dbReference>
<dbReference type="Gene3D" id="3.40.50.300">
    <property type="entry name" value="P-loop containing nucleotide triphosphate hydrolases"/>
    <property type="match status" value="3"/>
</dbReference>
<dbReference type="Pfam" id="PF13087">
    <property type="entry name" value="AAA_12"/>
    <property type="match status" value="1"/>
</dbReference>
<dbReference type="eggNOG" id="COG1502">
    <property type="taxonomic scope" value="Bacteria"/>
</dbReference>
<dbReference type="Pfam" id="PF13091">
    <property type="entry name" value="PLDc_2"/>
    <property type="match status" value="1"/>
</dbReference>
<evidence type="ECO:0000256" key="4">
    <source>
        <dbReference type="ARBA" id="ARBA00022840"/>
    </source>
</evidence>
<dbReference type="EMBL" id="CP003350">
    <property type="protein sequence ID" value="AFC86323.1"/>
    <property type="molecule type" value="Genomic_DNA"/>
</dbReference>
<dbReference type="CDD" id="cd18808">
    <property type="entry name" value="SF1_C_Upf1"/>
    <property type="match status" value="1"/>
</dbReference>
<dbReference type="KEGG" id="fau:Fraau_1932"/>
<organism evidence="6 7">
    <name type="scientific">Frateuria aurantia (strain ATCC 33424 / DSM 6220 / KCTC 2777 / LMG 1558 / NBRC 3245 / NCIMB 13370)</name>
    <name type="common">Acetobacter aurantius</name>
    <dbReference type="NCBI Taxonomy" id="767434"/>
    <lineage>
        <taxon>Bacteria</taxon>
        <taxon>Pseudomonadati</taxon>
        <taxon>Pseudomonadota</taxon>
        <taxon>Gammaproteobacteria</taxon>
        <taxon>Lysobacterales</taxon>
        <taxon>Rhodanobacteraceae</taxon>
        <taxon>Frateuria</taxon>
    </lineage>
</organism>
<reference evidence="6" key="1">
    <citation type="submission" date="2012-02" db="EMBL/GenBank/DDBJ databases">
        <title>The complete genome of Frateuria aurantia DSM 6220.</title>
        <authorList>
            <consortium name="US DOE Joint Genome Institute (JGI-PGF)"/>
            <person name="Lucas S."/>
            <person name="Copeland A."/>
            <person name="Lapidus A."/>
            <person name="Glavina del Rio T."/>
            <person name="Dalin E."/>
            <person name="Tice H."/>
            <person name="Bruce D."/>
            <person name="Goodwin L."/>
            <person name="Pitluck S."/>
            <person name="Peters L."/>
            <person name="Ovchinnikova G."/>
            <person name="Teshima H."/>
            <person name="Kyrpides N."/>
            <person name="Mavromatis K."/>
            <person name="Ivanova N."/>
            <person name="Brettin T."/>
            <person name="Detter J.C."/>
            <person name="Han C."/>
            <person name="Larimer F."/>
            <person name="Land M."/>
            <person name="Hauser L."/>
            <person name="Markowitz V."/>
            <person name="Cheng J.-F."/>
            <person name="Hugenholtz P."/>
            <person name="Woyke T."/>
            <person name="Wu D."/>
            <person name="Brambilla E."/>
            <person name="Klenk H.-P."/>
            <person name="Eisen J.A."/>
        </authorList>
    </citation>
    <scope>NUCLEOTIDE SEQUENCE</scope>
    <source>
        <strain evidence="6">DSM 6220</strain>
    </source>
</reference>
<dbReference type="SUPFAM" id="SSF52540">
    <property type="entry name" value="P-loop containing nucleoside triphosphate hydrolases"/>
    <property type="match status" value="1"/>
</dbReference>
<keyword evidence="7" id="KW-1185">Reference proteome</keyword>
<dbReference type="AlphaFoldDB" id="H8L103"/>
<dbReference type="InterPro" id="IPR001736">
    <property type="entry name" value="PLipase_D/transphosphatidylase"/>
</dbReference>
<dbReference type="PROSITE" id="PS50035">
    <property type="entry name" value="PLD"/>
    <property type="match status" value="1"/>
</dbReference>
<dbReference type="InterPro" id="IPR041679">
    <property type="entry name" value="DNA2/NAM7-like_C"/>
</dbReference>
<dbReference type="HOGENOM" id="CLU_008885_0_0_6"/>
<dbReference type="PIRSF" id="PIRSF026306">
    <property type="entry name" value="UCP026306"/>
    <property type="match status" value="1"/>
</dbReference>
<dbReference type="InterPro" id="IPR050534">
    <property type="entry name" value="Coronavir_polyprotein_1ab"/>
</dbReference>
<keyword evidence="4" id="KW-0067">ATP-binding</keyword>
<evidence type="ECO:0000259" key="5">
    <source>
        <dbReference type="PROSITE" id="PS50035"/>
    </source>
</evidence>
<evidence type="ECO:0000313" key="6">
    <source>
        <dbReference type="EMBL" id="AFC86323.1"/>
    </source>
</evidence>
<feature type="domain" description="PLD phosphodiesterase" evidence="5">
    <location>
        <begin position="1103"/>
        <end position="1130"/>
    </location>
</feature>
<evidence type="ECO:0000313" key="7">
    <source>
        <dbReference type="Proteomes" id="UP000005234"/>
    </source>
</evidence>
<dbReference type="InterPro" id="IPR047187">
    <property type="entry name" value="SF1_C_Upf1"/>
</dbReference>
<sequence>MMNEHSLKLAGYWRNSLADADNDRGALSRPQAEKLARLPAEAIRQGQLEADMVRRLFEREPDSLSSVNLSLRPWIYPARSEHGQTRTGRPAIITPVVCRVTASRDGRLYPSARAMVPRDLLEPLEHDSFSIGRQEAMDHFLSNHATPAFAAPAAGSTVDPEQHRQQWSDYLDFCQQMLRTVSQNWPPEDDGYDLADYGYIFKQDQAEGFNRHIINLYDHLRAGPREAPLFDRYAQQAQTPDEPCLAPNSQFANRLAHASDRFALAPAQRDALSHLLVAGHGDILAVNGPPGTGKTTLLLSAVATLWAKAALQGDEPPVIVASSTNNQAVTNIITAFGKDFARGDGPLAGRWLPEVHSFGAYFPKTSAEAEMTRSYQTRSFFSRLESQEYLDTALPAYMAKARATWADAPPRELATVLQRLQEAIGARQQHLAAIEQAWVQLGYVRHAIESQLGPDPQAGIDRLETVLDLRAGDLAAARSRQQTFRHHLAHEPLLYRLLSWLPPVADKRLRLARLQFDVDQPGLQAADSLEAMEAALAGAVTKAEAAHHSALTRLEQARQWLLQRQERLTRWGQAIAVLPQSTDHRPEEVSLDDCDHWADTTLRFEIFLLTSHYWEGRWLQEVSENLTDIVNSRSKNGRKTLEKNWRRWMKLAPCVVATLFRLPGELGCKRHNGHGFVDDYALDFADLLIVDEAGQVLPEVAGASFALARQALVIGDTQQIEPIWSIPPAIDIGNLVAAGLRPTSGDPEVWYERFGQSGRSAASGSVMAIAQSVSRYRYDPELARGMYLYEHRRCYDDIIDYCNALCYKGRLLPRRGPAPDEGLPPLAYVHVDGCCETGTHGSRRNRLEAQAIAAWLQANAAQLLARYKLPLHEIVGVITPFGAQTQAIEQAFTATGISAGKAPGQLTVGTVHAFQGGERPVIIFSAVYSKHADGGFIDRNNSMLNVAVSRAKDSFIVFGDMDLFSAMPASTPRGMLMEHLAAVPGSELDFEVPARQDLQTTRTGLSHLHEAAEHDDFLRRVLQEARREIQIVTPWMRLQWIRHDHGLEYMADAVARGVQLQIYTDRYLNRGVSRNHPEGDPAAVEAFHQAIEALEACQIEVCQVGKVHSKLLMADDDLLCVGSFNWLSAQRAGDHVRHETSMVYRGPDVGPELTVNRHSLQQRLVQVSA</sequence>
<protein>
    <recommendedName>
        <fullName evidence="5">PLD phosphodiesterase domain-containing protein</fullName>
    </recommendedName>
</protein>
<dbReference type="PANTHER" id="PTHR43788:SF8">
    <property type="entry name" value="DNA-BINDING PROTEIN SMUBP-2"/>
    <property type="match status" value="1"/>
</dbReference>
<keyword evidence="3" id="KW-0347">Helicase</keyword>
<dbReference type="eggNOG" id="COG4942">
    <property type="taxonomic scope" value="Bacteria"/>
</dbReference>
<dbReference type="GO" id="GO:0006793">
    <property type="term" value="P:phosphorus metabolic process"/>
    <property type="evidence" value="ECO:0007669"/>
    <property type="project" value="UniProtKB-ARBA"/>
</dbReference>
<dbReference type="Proteomes" id="UP000005234">
    <property type="component" value="Chromosome"/>
</dbReference>
<keyword evidence="1" id="KW-0547">Nucleotide-binding</keyword>
<accession>H8L103</accession>
<evidence type="ECO:0000256" key="2">
    <source>
        <dbReference type="ARBA" id="ARBA00022801"/>
    </source>
</evidence>
<dbReference type="SUPFAM" id="SSF56024">
    <property type="entry name" value="Phospholipase D/nuclease"/>
    <property type="match status" value="1"/>
</dbReference>
<dbReference type="STRING" id="767434.Fraau_1932"/>
<keyword evidence="2" id="KW-0378">Hydrolase</keyword>
<dbReference type="GO" id="GO:0016787">
    <property type="term" value="F:hydrolase activity"/>
    <property type="evidence" value="ECO:0007669"/>
    <property type="project" value="UniProtKB-KW"/>
</dbReference>
<proteinExistence type="predicted"/>
<dbReference type="RefSeq" id="WP_014403328.1">
    <property type="nucleotide sequence ID" value="NC_017033.1"/>
</dbReference>
<dbReference type="InterPro" id="IPR016834">
    <property type="entry name" value="UCP026306"/>
</dbReference>
<dbReference type="Gene3D" id="3.30.870.10">
    <property type="entry name" value="Endonuclease Chain A"/>
    <property type="match status" value="1"/>
</dbReference>
<gene>
    <name evidence="6" type="ordered locus">Fraau_1932</name>
</gene>
<dbReference type="eggNOG" id="COG1112">
    <property type="taxonomic scope" value="Bacteria"/>
</dbReference>
<dbReference type="eggNOG" id="COG0210">
    <property type="taxonomic scope" value="Bacteria"/>
</dbReference>
<dbReference type="PANTHER" id="PTHR43788">
    <property type="entry name" value="DNA2/NAM7 HELICASE FAMILY MEMBER"/>
    <property type="match status" value="1"/>
</dbReference>
<evidence type="ECO:0000256" key="1">
    <source>
        <dbReference type="ARBA" id="ARBA00022741"/>
    </source>
</evidence>